<keyword evidence="2" id="KW-0813">Transport</keyword>
<feature type="transmembrane region" description="Helical" evidence="6">
    <location>
        <begin position="412"/>
        <end position="432"/>
    </location>
</feature>
<organism evidence="7">
    <name type="scientific">Pyrodinium bahamense</name>
    <dbReference type="NCBI Taxonomy" id="73915"/>
    <lineage>
        <taxon>Eukaryota</taxon>
        <taxon>Sar</taxon>
        <taxon>Alveolata</taxon>
        <taxon>Dinophyceae</taxon>
        <taxon>Gonyaulacales</taxon>
        <taxon>Pyrocystaceae</taxon>
        <taxon>Pyrodinium</taxon>
    </lineage>
</organism>
<dbReference type="PANTHER" id="PTHR23504:SF15">
    <property type="entry name" value="MAJOR FACILITATOR SUPERFAMILY (MFS) PROFILE DOMAIN-CONTAINING PROTEIN"/>
    <property type="match status" value="1"/>
</dbReference>
<dbReference type="Gene3D" id="1.20.1250.20">
    <property type="entry name" value="MFS general substrate transporter like domains"/>
    <property type="match status" value="1"/>
</dbReference>
<keyword evidence="4 6" id="KW-1133">Transmembrane helix</keyword>
<feature type="transmembrane region" description="Helical" evidence="6">
    <location>
        <begin position="288"/>
        <end position="308"/>
    </location>
</feature>
<evidence type="ECO:0000256" key="6">
    <source>
        <dbReference type="SAM" id="Phobius"/>
    </source>
</evidence>
<keyword evidence="5 6" id="KW-0472">Membrane</keyword>
<dbReference type="AlphaFoldDB" id="A0A7S0AT86"/>
<protein>
    <recommendedName>
        <fullName evidence="8">Major facilitator superfamily (MFS) profile domain-containing protein</fullName>
    </recommendedName>
</protein>
<reference evidence="7" key="1">
    <citation type="submission" date="2021-01" db="EMBL/GenBank/DDBJ databases">
        <authorList>
            <person name="Corre E."/>
            <person name="Pelletier E."/>
            <person name="Niang G."/>
            <person name="Scheremetjew M."/>
            <person name="Finn R."/>
            <person name="Kale V."/>
            <person name="Holt S."/>
            <person name="Cochrane G."/>
            <person name="Meng A."/>
            <person name="Brown T."/>
            <person name="Cohen L."/>
        </authorList>
    </citation>
    <scope>NUCLEOTIDE SEQUENCE</scope>
    <source>
        <strain evidence="7">Pbaha01</strain>
    </source>
</reference>
<dbReference type="PANTHER" id="PTHR23504">
    <property type="entry name" value="MAJOR FACILITATOR SUPERFAMILY DOMAIN-CONTAINING PROTEIN 10"/>
    <property type="match status" value="1"/>
</dbReference>
<dbReference type="GO" id="GO:0022857">
    <property type="term" value="F:transmembrane transporter activity"/>
    <property type="evidence" value="ECO:0007669"/>
    <property type="project" value="InterPro"/>
</dbReference>
<evidence type="ECO:0000256" key="4">
    <source>
        <dbReference type="ARBA" id="ARBA00022989"/>
    </source>
</evidence>
<feature type="transmembrane region" description="Helical" evidence="6">
    <location>
        <begin position="314"/>
        <end position="334"/>
    </location>
</feature>
<evidence type="ECO:0000256" key="3">
    <source>
        <dbReference type="ARBA" id="ARBA00022692"/>
    </source>
</evidence>
<accession>A0A7S0AT86</accession>
<dbReference type="SUPFAM" id="SSF103473">
    <property type="entry name" value="MFS general substrate transporter"/>
    <property type="match status" value="1"/>
</dbReference>
<dbReference type="EMBL" id="HBEG01034274">
    <property type="protein sequence ID" value="CAD8372586.1"/>
    <property type="molecule type" value="Transcribed_RNA"/>
</dbReference>
<dbReference type="InterPro" id="IPR011701">
    <property type="entry name" value="MFS"/>
</dbReference>
<dbReference type="Pfam" id="PF07690">
    <property type="entry name" value="MFS_1"/>
    <property type="match status" value="1"/>
</dbReference>
<sequence>MAGAAASVKDAEDTDEAALAPATKRTAVRVLTLGIFQAVLQHVLALQSEVTLFTHALGGDQAATARSLSVATGITGVAGLFLNQVGGKLSDSLGRKLFFLTGPLVNILAAAAVLQRSGSIAVLMLVRILKSIFTTFSGTVMCQAALADICSGQEMALVGTNVQVAVGLAVVLGPYLESAILKISKGDPRSPFKAVALFSIFQLLNNGLFLPETLVQKKRSTLAKFFESLASVNPFTFIRVYFGKSTVLKKLLTIQTLQYCADGKVTSDLFQMWSRNNLAWAASTSRDFVAFWGAAVTAGGAVVHPYLLRKLSTFTFSTVGNVCVWMGLTMHGILEKGISMWGAVPFLVPGVNGGSAHAIKALSLDIARSEGYGNGEFSAWANNMRALAQSVDTVLLGMWYARCKERGLYQGTAWFLAGFIGAGLPQLIIWGMPRKDFEPPTKVNV</sequence>
<keyword evidence="3 6" id="KW-0812">Transmembrane</keyword>
<evidence type="ECO:0000313" key="7">
    <source>
        <dbReference type="EMBL" id="CAD8372586.1"/>
    </source>
</evidence>
<dbReference type="InterPro" id="IPR036259">
    <property type="entry name" value="MFS_trans_sf"/>
</dbReference>
<comment type="subcellular location">
    <subcellularLocation>
        <location evidence="1">Membrane</location>
        <topology evidence="1">Multi-pass membrane protein</topology>
    </subcellularLocation>
</comment>
<evidence type="ECO:0008006" key="8">
    <source>
        <dbReference type="Google" id="ProtNLM"/>
    </source>
</evidence>
<proteinExistence type="predicted"/>
<evidence type="ECO:0000256" key="5">
    <source>
        <dbReference type="ARBA" id="ARBA00023136"/>
    </source>
</evidence>
<evidence type="ECO:0000256" key="1">
    <source>
        <dbReference type="ARBA" id="ARBA00004141"/>
    </source>
</evidence>
<dbReference type="GO" id="GO:0016020">
    <property type="term" value="C:membrane"/>
    <property type="evidence" value="ECO:0007669"/>
    <property type="project" value="UniProtKB-SubCell"/>
</dbReference>
<gene>
    <name evidence="7" type="ORF">PBAH0796_LOCUS20947</name>
</gene>
<evidence type="ECO:0000256" key="2">
    <source>
        <dbReference type="ARBA" id="ARBA00022448"/>
    </source>
</evidence>
<name>A0A7S0AT86_9DINO</name>